<gene>
    <name evidence="1" type="ORF">EVA_22133</name>
</gene>
<name>J9FQW1_9ZZZZ</name>
<sequence>MSLCVRFRNVSYNRIKSSTLHSFSTSVHLIPFANCAFMRKFALSKSGRFRLEKG</sequence>
<dbReference type="AlphaFoldDB" id="J9FQW1"/>
<dbReference type="EMBL" id="AMCI01009275">
    <property type="protein sequence ID" value="EJW89759.1"/>
    <property type="molecule type" value="Genomic_DNA"/>
</dbReference>
<organism evidence="1">
    <name type="scientific">gut metagenome</name>
    <dbReference type="NCBI Taxonomy" id="749906"/>
    <lineage>
        <taxon>unclassified sequences</taxon>
        <taxon>metagenomes</taxon>
        <taxon>organismal metagenomes</taxon>
    </lineage>
</organism>
<protein>
    <submittedName>
        <fullName evidence="1">Uncharacterized protein</fullName>
    </submittedName>
</protein>
<evidence type="ECO:0000313" key="1">
    <source>
        <dbReference type="EMBL" id="EJW89759.1"/>
    </source>
</evidence>
<reference evidence="1" key="1">
    <citation type="journal article" date="2012" name="PLoS ONE">
        <title>Gene sets for utilization of primary and secondary nutrition supplies in the distal gut of endangered iberian lynx.</title>
        <authorList>
            <person name="Alcaide M."/>
            <person name="Messina E."/>
            <person name="Richter M."/>
            <person name="Bargiela R."/>
            <person name="Peplies J."/>
            <person name="Huws S.A."/>
            <person name="Newbold C.J."/>
            <person name="Golyshin P.N."/>
            <person name="Simon M.A."/>
            <person name="Lopez G."/>
            <person name="Yakimov M.M."/>
            <person name="Ferrer M."/>
        </authorList>
    </citation>
    <scope>NUCLEOTIDE SEQUENCE</scope>
</reference>
<comment type="caution">
    <text evidence="1">The sequence shown here is derived from an EMBL/GenBank/DDBJ whole genome shotgun (WGS) entry which is preliminary data.</text>
</comment>
<proteinExistence type="predicted"/>
<accession>J9FQW1</accession>